<keyword evidence="4" id="KW-1185">Reference proteome</keyword>
<keyword evidence="2" id="KW-1133">Transmembrane helix</keyword>
<dbReference type="InterPro" id="IPR009003">
    <property type="entry name" value="Peptidase_S1_PA"/>
</dbReference>
<evidence type="ECO:0000256" key="2">
    <source>
        <dbReference type="SAM" id="Phobius"/>
    </source>
</evidence>
<sequence length="337" mass="35341">MPVVHCPTCRQALTVGDGLGGTVVTCPACQQPMTLPPMPAAPAVVAQPDFVESFAVPSRPPRREYEADPAPLRVGSTNWTLVALGGGAAALLGMVVVGVVVWVLVGRTTATPSTKDKGPVAKSAPAPQPKGKVEPLAATTPGRMDDANLARIKKATVYVRIRTAKGVSSGSGFFVEPGLIVTNHHVINHPGRLEVVTQSGTVETRTYPARVLFQDATKDLALVEAAGATTPGVLQVGDTTALRETHEVYAFGFPLGERVGQEITVTKTTVSSIRTGGDRKRREVQLNGGLEHGNSGGPVTDVTGRVVGVAVSKFDNTSVHFAIAAEEVTQFLARYER</sequence>
<dbReference type="Pfam" id="PF13365">
    <property type="entry name" value="Trypsin_2"/>
    <property type="match status" value="1"/>
</dbReference>
<feature type="transmembrane region" description="Helical" evidence="2">
    <location>
        <begin position="79"/>
        <end position="105"/>
    </location>
</feature>
<reference evidence="3 4" key="1">
    <citation type="submission" date="2019-02" db="EMBL/GenBank/DDBJ databases">
        <title>Deep-cultivation of Planctomycetes and their phenomic and genomic characterization uncovers novel biology.</title>
        <authorList>
            <person name="Wiegand S."/>
            <person name="Jogler M."/>
            <person name="Boedeker C."/>
            <person name="Pinto D."/>
            <person name="Vollmers J."/>
            <person name="Rivas-Marin E."/>
            <person name="Kohn T."/>
            <person name="Peeters S.H."/>
            <person name="Heuer A."/>
            <person name="Rast P."/>
            <person name="Oberbeckmann S."/>
            <person name="Bunk B."/>
            <person name="Jeske O."/>
            <person name="Meyerdierks A."/>
            <person name="Storesund J.E."/>
            <person name="Kallscheuer N."/>
            <person name="Luecker S."/>
            <person name="Lage O.M."/>
            <person name="Pohl T."/>
            <person name="Merkel B.J."/>
            <person name="Hornburger P."/>
            <person name="Mueller R.-W."/>
            <person name="Bruemmer F."/>
            <person name="Labrenz M."/>
            <person name="Spormann A.M."/>
            <person name="Op den Camp H."/>
            <person name="Overmann J."/>
            <person name="Amann R."/>
            <person name="Jetten M.S.M."/>
            <person name="Mascher T."/>
            <person name="Medema M.H."/>
            <person name="Devos D.P."/>
            <person name="Kaster A.-K."/>
            <person name="Ovreas L."/>
            <person name="Rohde M."/>
            <person name="Galperin M.Y."/>
            <person name="Jogler C."/>
        </authorList>
    </citation>
    <scope>NUCLEOTIDE SEQUENCE [LARGE SCALE GENOMIC DNA]</scope>
    <source>
        <strain evidence="3 4">ETA_A1</strain>
    </source>
</reference>
<dbReference type="InterPro" id="IPR001940">
    <property type="entry name" value="Peptidase_S1C"/>
</dbReference>
<dbReference type="GO" id="GO:0006508">
    <property type="term" value="P:proteolysis"/>
    <property type="evidence" value="ECO:0007669"/>
    <property type="project" value="UniProtKB-KW"/>
</dbReference>
<dbReference type="AlphaFoldDB" id="A0A517XXZ2"/>
<feature type="region of interest" description="Disordered" evidence="1">
    <location>
        <begin position="112"/>
        <end position="142"/>
    </location>
</feature>
<dbReference type="GO" id="GO:0004252">
    <property type="term" value="F:serine-type endopeptidase activity"/>
    <property type="evidence" value="ECO:0007669"/>
    <property type="project" value="InterPro"/>
</dbReference>
<evidence type="ECO:0000313" key="3">
    <source>
        <dbReference type="EMBL" id="QDU22363.1"/>
    </source>
</evidence>
<gene>
    <name evidence="3" type="primary">htrB_2</name>
    <name evidence="3" type="ORF">ETAA1_43410</name>
</gene>
<dbReference type="PANTHER" id="PTHR22939:SF129">
    <property type="entry name" value="SERINE PROTEASE HTRA2, MITOCHONDRIAL"/>
    <property type="match status" value="1"/>
</dbReference>
<keyword evidence="2" id="KW-0472">Membrane</keyword>
<accession>A0A517XXZ2</accession>
<dbReference type="EMBL" id="CP036273">
    <property type="protein sequence ID" value="QDU22363.1"/>
    <property type="molecule type" value="Genomic_DNA"/>
</dbReference>
<dbReference type="OrthoDB" id="269106at2"/>
<dbReference type="PANTHER" id="PTHR22939">
    <property type="entry name" value="SERINE PROTEASE FAMILY S1C HTRA-RELATED"/>
    <property type="match status" value="1"/>
</dbReference>
<dbReference type="Proteomes" id="UP000319576">
    <property type="component" value="Chromosome"/>
</dbReference>
<proteinExistence type="predicted"/>
<dbReference type="CDD" id="cd20335">
    <property type="entry name" value="BRcat_RBR"/>
    <property type="match status" value="1"/>
</dbReference>
<keyword evidence="3" id="KW-0645">Protease</keyword>
<keyword evidence="2" id="KW-0812">Transmembrane</keyword>
<dbReference type="SUPFAM" id="SSF50494">
    <property type="entry name" value="Trypsin-like serine proteases"/>
    <property type="match status" value="1"/>
</dbReference>
<dbReference type="PRINTS" id="PR00834">
    <property type="entry name" value="PROTEASES2C"/>
</dbReference>
<evidence type="ECO:0000256" key="1">
    <source>
        <dbReference type="SAM" id="MobiDB-lite"/>
    </source>
</evidence>
<keyword evidence="3" id="KW-0378">Hydrolase</keyword>
<name>A0A517XXZ2_9BACT</name>
<dbReference type="RefSeq" id="WP_145242043.1">
    <property type="nucleotide sequence ID" value="NZ_CP036273.1"/>
</dbReference>
<evidence type="ECO:0000313" key="4">
    <source>
        <dbReference type="Proteomes" id="UP000319576"/>
    </source>
</evidence>
<dbReference type="Gene3D" id="2.40.10.120">
    <property type="match status" value="1"/>
</dbReference>
<dbReference type="KEGG" id="uli:ETAA1_43410"/>
<organism evidence="3 4">
    <name type="scientific">Urbifossiella limnaea</name>
    <dbReference type="NCBI Taxonomy" id="2528023"/>
    <lineage>
        <taxon>Bacteria</taxon>
        <taxon>Pseudomonadati</taxon>
        <taxon>Planctomycetota</taxon>
        <taxon>Planctomycetia</taxon>
        <taxon>Gemmatales</taxon>
        <taxon>Gemmataceae</taxon>
        <taxon>Urbifossiella</taxon>
    </lineage>
</organism>
<dbReference type="EC" id="3.4.21.107" evidence="3"/>
<protein>
    <submittedName>
        <fullName evidence="3">Serine protease Do-like HtrB</fullName>
        <ecNumber evidence="3">3.4.21.107</ecNumber>
    </submittedName>
</protein>